<gene>
    <name evidence="1" type="ORF">ENX03_00760</name>
</gene>
<accession>A0A7C3QY31</accession>
<reference evidence="1" key="1">
    <citation type="journal article" date="2020" name="mSystems">
        <title>Genome- and Community-Level Interaction Insights into Carbon Utilization and Element Cycling Functions of Hydrothermarchaeota in Hydrothermal Sediment.</title>
        <authorList>
            <person name="Zhou Z."/>
            <person name="Liu Y."/>
            <person name="Xu W."/>
            <person name="Pan J."/>
            <person name="Luo Z.H."/>
            <person name="Li M."/>
        </authorList>
    </citation>
    <scope>NUCLEOTIDE SEQUENCE [LARGE SCALE GENOMIC DNA]</scope>
    <source>
        <strain evidence="1">SpSt-902</strain>
    </source>
</reference>
<dbReference type="NCBIfam" id="TIGR04387">
    <property type="entry name" value="capsid_maj_N4"/>
    <property type="match status" value="1"/>
</dbReference>
<evidence type="ECO:0000313" key="1">
    <source>
        <dbReference type="EMBL" id="HFT92474.1"/>
    </source>
</evidence>
<sequence>MAFNMNTQSQFTADVVNYIDKRLLEIAQRDLVFHQFGSKLEFPKQRGLTYTAVQYQRVALPQNALNEGVPPNGKTMTLSTVTGTAQQWGDLIEITDVGEITIFHPLFQEAINMAGLAAIETMERNMIDTLMTGTQVYYSGGGSTRTSVGTNVLSATDLGHVLAKLRKYGAPAYNGPKAQPVGKESDQKSDPRILRTQNANTPHYVGVIHPSVEQDLINNATITLAYQYSQPWALYNGEVGQWSGVRFCRSNMIPEYTSGTGPTLSASGSGSSLAAVPTYVVVTGVDTQNFFESVIYTETNITPTAGENITLTTPNTPGFVYNVYVGTASGAERLSQSSIAANTPVTISALPPANAAAVPPALGGATDVVVPTFVFGQNAYGVAPLDKLETTYLREADKFDPLNQVRMVGWKFFEAYIITQPNFMYRIESSTAFA</sequence>
<proteinExistence type="predicted"/>
<comment type="caution">
    <text evidence="1">The sequence shown here is derived from an EMBL/GenBank/DDBJ whole genome shotgun (WGS) entry which is preliminary data.</text>
</comment>
<dbReference type="AlphaFoldDB" id="A0A7C3QY31"/>
<organism evidence="1">
    <name type="scientific">Leptospirillum ferriphilum</name>
    <dbReference type="NCBI Taxonomy" id="178606"/>
    <lineage>
        <taxon>Bacteria</taxon>
        <taxon>Pseudomonadati</taxon>
        <taxon>Nitrospirota</taxon>
        <taxon>Nitrospiria</taxon>
        <taxon>Nitrospirales</taxon>
        <taxon>Nitrospiraceae</taxon>
        <taxon>Leptospirillum</taxon>
    </lineage>
</organism>
<name>A0A7C3QY31_9BACT</name>
<dbReference type="EMBL" id="DTMM01000012">
    <property type="protein sequence ID" value="HFT92474.1"/>
    <property type="molecule type" value="Genomic_DNA"/>
</dbReference>
<protein>
    <submittedName>
        <fullName evidence="1">N4-gp56 family major capsid protein</fullName>
    </submittedName>
</protein>